<keyword evidence="2" id="KW-1185">Reference proteome</keyword>
<proteinExistence type="predicted"/>
<gene>
    <name evidence="1" type="ORF">L6164_018503</name>
</gene>
<dbReference type="EMBL" id="CM039432">
    <property type="protein sequence ID" value="KAI4333733.1"/>
    <property type="molecule type" value="Genomic_DNA"/>
</dbReference>
<protein>
    <submittedName>
        <fullName evidence="1">Uncharacterized protein</fullName>
    </submittedName>
</protein>
<evidence type="ECO:0000313" key="2">
    <source>
        <dbReference type="Proteomes" id="UP000828941"/>
    </source>
</evidence>
<comment type="caution">
    <text evidence="1">The sequence shown here is derived from an EMBL/GenBank/DDBJ whole genome shotgun (WGS) entry which is preliminary data.</text>
</comment>
<sequence>MCSNSMDSTSPVPASSREKEANIFKELHGIFDKFFKWLLAIIAFKNTNMGAALFNTHPKLINASVLAFMLYFLAWLFGTTLQSHIRTFLPILTCIVVLLASAASISALLIISPLITQLSSPLWVAVFAVIANFCYQQFYEMIHSAIMETIKKMIAGYKAKSTKLPI</sequence>
<accession>A0ACB9NB80</accession>
<organism evidence="1 2">
    <name type="scientific">Bauhinia variegata</name>
    <name type="common">Purple orchid tree</name>
    <name type="synonym">Phanera variegata</name>
    <dbReference type="NCBI Taxonomy" id="167791"/>
    <lineage>
        <taxon>Eukaryota</taxon>
        <taxon>Viridiplantae</taxon>
        <taxon>Streptophyta</taxon>
        <taxon>Embryophyta</taxon>
        <taxon>Tracheophyta</taxon>
        <taxon>Spermatophyta</taxon>
        <taxon>Magnoliopsida</taxon>
        <taxon>eudicotyledons</taxon>
        <taxon>Gunneridae</taxon>
        <taxon>Pentapetalae</taxon>
        <taxon>rosids</taxon>
        <taxon>fabids</taxon>
        <taxon>Fabales</taxon>
        <taxon>Fabaceae</taxon>
        <taxon>Cercidoideae</taxon>
        <taxon>Cercideae</taxon>
        <taxon>Bauhiniinae</taxon>
        <taxon>Bauhinia</taxon>
    </lineage>
</organism>
<evidence type="ECO:0000313" key="1">
    <source>
        <dbReference type="EMBL" id="KAI4333733.1"/>
    </source>
</evidence>
<reference evidence="1 2" key="1">
    <citation type="journal article" date="2022" name="DNA Res.">
        <title>Chromosomal-level genome assembly of the orchid tree Bauhinia variegata (Leguminosae; Cercidoideae) supports the allotetraploid origin hypothesis of Bauhinia.</title>
        <authorList>
            <person name="Zhong Y."/>
            <person name="Chen Y."/>
            <person name="Zheng D."/>
            <person name="Pang J."/>
            <person name="Liu Y."/>
            <person name="Luo S."/>
            <person name="Meng S."/>
            <person name="Qian L."/>
            <person name="Wei D."/>
            <person name="Dai S."/>
            <person name="Zhou R."/>
        </authorList>
    </citation>
    <scope>NUCLEOTIDE SEQUENCE [LARGE SCALE GENOMIC DNA]</scope>
    <source>
        <strain evidence="1">BV-YZ2020</strain>
    </source>
</reference>
<name>A0ACB9NB80_BAUVA</name>
<dbReference type="Proteomes" id="UP000828941">
    <property type="component" value="Chromosome 7"/>
</dbReference>